<sequence>MVKYTHEAKYGERAELDCPIDGVPEPVYRWLKNGLEYVGYGSLTNKIEFPRIIIEDKALYTCVAKNRAGSQEFTTRLELVDEPAYVRSSRHWWMLGTATVLIMILLCVAIVVLAKQRRKGKRQAEQLRALYNQLMRQSSREYLVEPTDPKHPLHERIEQLPYDRKYEINKEKLALKQVLGGGQFGKVFLGELSKSRVSDSLAATDVLKVAVKEPREGRNVNHQKALTDELKVMVAIGIHPNVLCLIGAVTKQMSSGQLYVIMEYCENGNLKDFLSRHRTGFLDEVEMAAEPLSPDGYLAPTRDA</sequence>
<dbReference type="SMART" id="SM00219">
    <property type="entry name" value="TyrKc"/>
    <property type="match status" value="1"/>
</dbReference>
<dbReference type="Gene3D" id="3.30.200.20">
    <property type="entry name" value="Phosphorylase Kinase, domain 1"/>
    <property type="match status" value="1"/>
</dbReference>
<dbReference type="InterPro" id="IPR013783">
    <property type="entry name" value="Ig-like_fold"/>
</dbReference>
<keyword evidence="7 14" id="KW-0472">Membrane</keyword>
<dbReference type="AlphaFoldDB" id="A0A183D7M2"/>
<dbReference type="InterPro" id="IPR020635">
    <property type="entry name" value="Tyr_kinase_cat_dom"/>
</dbReference>
<dbReference type="GO" id="GO:0005524">
    <property type="term" value="F:ATP binding"/>
    <property type="evidence" value="ECO:0007669"/>
    <property type="project" value="UniProtKB-UniRule"/>
</dbReference>
<dbReference type="WBParaSite" id="GPUH_0000472001-mRNA-1">
    <property type="protein sequence ID" value="GPUH_0000472001-mRNA-1"/>
    <property type="gene ID" value="GPUH_0000472001"/>
</dbReference>
<dbReference type="PROSITE" id="PS50835">
    <property type="entry name" value="IG_LIKE"/>
    <property type="match status" value="1"/>
</dbReference>
<dbReference type="PROSITE" id="PS00107">
    <property type="entry name" value="PROTEIN_KINASE_ATP"/>
    <property type="match status" value="1"/>
</dbReference>
<dbReference type="InterPro" id="IPR013098">
    <property type="entry name" value="Ig_I-set"/>
</dbReference>
<evidence type="ECO:0000313" key="17">
    <source>
        <dbReference type="EMBL" id="VDK46870.1"/>
    </source>
</evidence>
<keyword evidence="12" id="KW-0479">Metal-binding</keyword>
<feature type="binding site" evidence="11 13">
    <location>
        <position position="212"/>
    </location>
    <ligand>
        <name>ATP</name>
        <dbReference type="ChEBI" id="CHEBI:30616"/>
    </ligand>
</feature>
<keyword evidence="8" id="KW-1015">Disulfide bond</keyword>
<dbReference type="PANTHER" id="PTHR24416">
    <property type="entry name" value="TYROSINE-PROTEIN KINASE RECEPTOR"/>
    <property type="match status" value="1"/>
</dbReference>
<feature type="binding site" evidence="12">
    <location>
        <position position="142"/>
    </location>
    <ligand>
        <name>Mg(2+)</name>
        <dbReference type="ChEBI" id="CHEBI:18420"/>
    </ligand>
</feature>
<dbReference type="InterPro" id="IPR001245">
    <property type="entry name" value="Ser-Thr/Tyr_kinase_cat_dom"/>
</dbReference>
<protein>
    <recommendedName>
        <fullName evidence="2">receptor protein-tyrosine kinase</fullName>
        <ecNumber evidence="2">2.7.10.1</ecNumber>
    </recommendedName>
</protein>
<keyword evidence="10" id="KW-0393">Immunoglobulin domain</keyword>
<dbReference type="OrthoDB" id="5912975at2759"/>
<evidence type="ECO:0000256" key="10">
    <source>
        <dbReference type="ARBA" id="ARBA00023319"/>
    </source>
</evidence>
<evidence type="ECO:0000256" key="9">
    <source>
        <dbReference type="ARBA" id="ARBA00023180"/>
    </source>
</evidence>
<dbReference type="PANTHER" id="PTHR24416:SF602">
    <property type="entry name" value="PROTEIN VER-1-RELATED"/>
    <property type="match status" value="1"/>
</dbReference>
<feature type="domain" description="Ig-like" evidence="16">
    <location>
        <begin position="1"/>
        <end position="78"/>
    </location>
</feature>
<comment type="subcellular location">
    <subcellularLocation>
        <location evidence="1">Cell membrane</location>
        <topology evidence="1">Single-pass membrane protein</topology>
    </subcellularLocation>
</comment>
<dbReference type="SUPFAM" id="SSF48726">
    <property type="entry name" value="Immunoglobulin"/>
    <property type="match status" value="1"/>
</dbReference>
<evidence type="ECO:0000256" key="6">
    <source>
        <dbReference type="ARBA" id="ARBA00022989"/>
    </source>
</evidence>
<reference evidence="17 18" key="2">
    <citation type="submission" date="2018-11" db="EMBL/GenBank/DDBJ databases">
        <authorList>
            <consortium name="Pathogen Informatics"/>
        </authorList>
    </citation>
    <scope>NUCLEOTIDE SEQUENCE [LARGE SCALE GENOMIC DNA]</scope>
</reference>
<dbReference type="GO" id="GO:0043235">
    <property type="term" value="C:receptor complex"/>
    <property type="evidence" value="ECO:0007669"/>
    <property type="project" value="TreeGrafter"/>
</dbReference>
<dbReference type="InterPro" id="IPR036179">
    <property type="entry name" value="Ig-like_dom_sf"/>
</dbReference>
<evidence type="ECO:0000256" key="1">
    <source>
        <dbReference type="ARBA" id="ARBA00004162"/>
    </source>
</evidence>
<dbReference type="Proteomes" id="UP000271098">
    <property type="component" value="Unassembled WGS sequence"/>
</dbReference>
<evidence type="ECO:0000256" key="12">
    <source>
        <dbReference type="PIRSR" id="PIRSR000615-3"/>
    </source>
</evidence>
<feature type="domain" description="Protein kinase" evidence="15">
    <location>
        <begin position="173"/>
        <end position="304"/>
    </location>
</feature>
<keyword evidence="12" id="KW-0460">Magnesium</keyword>
<evidence type="ECO:0000256" key="11">
    <source>
        <dbReference type="PIRSR" id="PIRSR000615-2"/>
    </source>
</evidence>
<evidence type="ECO:0000256" key="4">
    <source>
        <dbReference type="ARBA" id="ARBA00022692"/>
    </source>
</evidence>
<dbReference type="FunFam" id="3.30.200.20:FF:000586">
    <property type="entry name" value="Receptor protein-tyrosine kinase"/>
    <property type="match status" value="1"/>
</dbReference>
<evidence type="ECO:0000256" key="8">
    <source>
        <dbReference type="ARBA" id="ARBA00023157"/>
    </source>
</evidence>
<dbReference type="InterPro" id="IPR050122">
    <property type="entry name" value="RTK"/>
</dbReference>
<dbReference type="SUPFAM" id="SSF56112">
    <property type="entry name" value="Protein kinase-like (PK-like)"/>
    <property type="match status" value="1"/>
</dbReference>
<feature type="binding site" evidence="11">
    <location>
        <begin position="180"/>
        <end position="187"/>
    </location>
    <ligand>
        <name>ATP</name>
        <dbReference type="ChEBI" id="CHEBI:30616"/>
    </ligand>
</feature>
<accession>A0A183D7M2</accession>
<evidence type="ECO:0000259" key="16">
    <source>
        <dbReference type="PROSITE" id="PS50835"/>
    </source>
</evidence>
<keyword evidence="9" id="KW-0325">Glycoprotein</keyword>
<dbReference type="GO" id="GO:0005886">
    <property type="term" value="C:plasma membrane"/>
    <property type="evidence" value="ECO:0007669"/>
    <property type="project" value="UniProtKB-SubCell"/>
</dbReference>
<proteinExistence type="predicted"/>
<keyword evidence="6 14" id="KW-1133">Transmembrane helix</keyword>
<evidence type="ECO:0000256" key="7">
    <source>
        <dbReference type="ARBA" id="ARBA00023136"/>
    </source>
</evidence>
<evidence type="ECO:0000259" key="15">
    <source>
        <dbReference type="PROSITE" id="PS50011"/>
    </source>
</evidence>
<evidence type="ECO:0000256" key="3">
    <source>
        <dbReference type="ARBA" id="ARBA00022475"/>
    </source>
</evidence>
<evidence type="ECO:0000256" key="14">
    <source>
        <dbReference type="SAM" id="Phobius"/>
    </source>
</evidence>
<evidence type="ECO:0000313" key="19">
    <source>
        <dbReference type="WBParaSite" id="GPUH_0000472001-mRNA-1"/>
    </source>
</evidence>
<dbReference type="SMART" id="SM00408">
    <property type="entry name" value="IGc2"/>
    <property type="match status" value="1"/>
</dbReference>
<dbReference type="GO" id="GO:0046872">
    <property type="term" value="F:metal ion binding"/>
    <property type="evidence" value="ECO:0007669"/>
    <property type="project" value="UniProtKB-KW"/>
</dbReference>
<dbReference type="Pfam" id="PF07714">
    <property type="entry name" value="PK_Tyr_Ser-Thr"/>
    <property type="match status" value="1"/>
</dbReference>
<dbReference type="Pfam" id="PF07679">
    <property type="entry name" value="I-set"/>
    <property type="match status" value="1"/>
</dbReference>
<dbReference type="InterPro" id="IPR007110">
    <property type="entry name" value="Ig-like_dom"/>
</dbReference>
<feature type="transmembrane region" description="Helical" evidence="14">
    <location>
        <begin position="92"/>
        <end position="114"/>
    </location>
</feature>
<dbReference type="GO" id="GO:0045138">
    <property type="term" value="P:nematode male tail tip morphogenesis"/>
    <property type="evidence" value="ECO:0007669"/>
    <property type="project" value="UniProtKB-ARBA"/>
</dbReference>
<keyword evidence="18" id="KW-1185">Reference proteome</keyword>
<dbReference type="InterPro" id="IPR000719">
    <property type="entry name" value="Prot_kinase_dom"/>
</dbReference>
<keyword evidence="3" id="KW-1003">Cell membrane</keyword>
<dbReference type="InterPro" id="IPR011009">
    <property type="entry name" value="Kinase-like_dom_sf"/>
</dbReference>
<evidence type="ECO:0000256" key="13">
    <source>
        <dbReference type="PROSITE-ProRule" id="PRU10141"/>
    </source>
</evidence>
<reference evidence="19" key="1">
    <citation type="submission" date="2016-06" db="UniProtKB">
        <authorList>
            <consortium name="WormBaseParasite"/>
        </authorList>
    </citation>
    <scope>IDENTIFICATION</scope>
</reference>
<dbReference type="InterPro" id="IPR003599">
    <property type="entry name" value="Ig_sub"/>
</dbReference>
<dbReference type="EMBL" id="UYRT01009218">
    <property type="protein sequence ID" value="VDK46870.1"/>
    <property type="molecule type" value="Genomic_DNA"/>
</dbReference>
<dbReference type="GO" id="GO:0007169">
    <property type="term" value="P:cell surface receptor protein tyrosine kinase signaling pathway"/>
    <property type="evidence" value="ECO:0007669"/>
    <property type="project" value="TreeGrafter"/>
</dbReference>
<evidence type="ECO:0000313" key="18">
    <source>
        <dbReference type="Proteomes" id="UP000271098"/>
    </source>
</evidence>
<keyword evidence="4 14" id="KW-0812">Transmembrane</keyword>
<dbReference type="PROSITE" id="PS50011">
    <property type="entry name" value="PROTEIN_KINASE_DOM"/>
    <property type="match status" value="1"/>
</dbReference>
<gene>
    <name evidence="17" type="ORF">GPUH_LOCUS4712</name>
</gene>
<keyword evidence="5 11" id="KW-0067">ATP-binding</keyword>
<dbReference type="SMART" id="SM00409">
    <property type="entry name" value="IG"/>
    <property type="match status" value="1"/>
</dbReference>
<dbReference type="InterPro" id="IPR003598">
    <property type="entry name" value="Ig_sub2"/>
</dbReference>
<dbReference type="InterPro" id="IPR017441">
    <property type="entry name" value="Protein_kinase_ATP_BS"/>
</dbReference>
<evidence type="ECO:0000256" key="5">
    <source>
        <dbReference type="ARBA" id="ARBA00022840"/>
    </source>
</evidence>
<keyword evidence="11 13" id="KW-0547">Nucleotide-binding</keyword>
<dbReference type="GO" id="GO:0004714">
    <property type="term" value="F:transmembrane receptor protein tyrosine kinase activity"/>
    <property type="evidence" value="ECO:0007669"/>
    <property type="project" value="UniProtKB-EC"/>
</dbReference>
<dbReference type="Gene3D" id="2.60.40.10">
    <property type="entry name" value="Immunoglobulins"/>
    <property type="match status" value="1"/>
</dbReference>
<name>A0A183D7M2_9BILA</name>
<dbReference type="EC" id="2.7.10.1" evidence="2"/>
<evidence type="ECO:0000256" key="2">
    <source>
        <dbReference type="ARBA" id="ARBA00011902"/>
    </source>
</evidence>
<organism evidence="19">
    <name type="scientific">Gongylonema pulchrum</name>
    <dbReference type="NCBI Taxonomy" id="637853"/>
    <lineage>
        <taxon>Eukaryota</taxon>
        <taxon>Metazoa</taxon>
        <taxon>Ecdysozoa</taxon>
        <taxon>Nematoda</taxon>
        <taxon>Chromadorea</taxon>
        <taxon>Rhabditida</taxon>
        <taxon>Spirurina</taxon>
        <taxon>Spiruromorpha</taxon>
        <taxon>Spiruroidea</taxon>
        <taxon>Gongylonematidae</taxon>
        <taxon>Gongylonema</taxon>
    </lineage>
</organism>